<reference evidence="13 14" key="1">
    <citation type="journal article" date="2023" name="Microorganisms">
        <title>Thiorhodovibrio frisius and Trv. litoralis spp. nov., Two Novel Members from a Clade of Fastidious Purple Sulfur Bacteria That Exhibit Unique Red-Shifted Light-Harvesting Capabilities.</title>
        <authorList>
            <person name="Methner A."/>
            <person name="Kuzyk S.B."/>
            <person name="Petersen J."/>
            <person name="Bauer S."/>
            <person name="Brinkmann H."/>
            <person name="Sichau K."/>
            <person name="Wanner G."/>
            <person name="Wolf J."/>
            <person name="Neumann-Schaal M."/>
            <person name="Henke P."/>
            <person name="Tank M."/>
            <person name="Sproer C."/>
            <person name="Bunk B."/>
            <person name="Overmann J."/>
        </authorList>
    </citation>
    <scope>NUCLEOTIDE SEQUENCE [LARGE SCALE GENOMIC DNA]</scope>
    <source>
        <strain evidence="13 14">DSM 6702</strain>
    </source>
</reference>
<evidence type="ECO:0000256" key="6">
    <source>
        <dbReference type="ARBA" id="ARBA00022906"/>
    </source>
</evidence>
<sequence>MGSSSHHRHARALSGPVDEPNNGAGKDYVDARAKERVKAISRTTLVAALSNSLLAVGKILCGWFGNSHALIADGVHSVSDLASDLLVYVAGHRAGEAPDAEHPYGHQRFETVATLILGIFLAAVALGIAWDAAERLFEPEQLLRPSWWALAAAAGSILVNEALFWYTLFYAKRVRSDMLRANAWHHRSDAISSIVVLIGIAGTLAGLSYLDAVASVLVAVMIAKIAWDLGREAVSELVDAGLEPARVGEIRQAITAIADVRSLHMLRTRTHGGQASADVHVLVDPYISVSEGHMISVLVEKRLKAGFDEISEVIVHIDPEDDEARPVRSDLPLRAEALQQLEQLCAGIPEFAERRRVLLHYLHGALEVEILLPLSLATGMDSEAEKLARRIRHAIGKDPVFRQARVYYG</sequence>
<evidence type="ECO:0000259" key="11">
    <source>
        <dbReference type="Pfam" id="PF01545"/>
    </source>
</evidence>
<feature type="transmembrane region" description="Helical" evidence="10">
    <location>
        <begin position="112"/>
        <end position="133"/>
    </location>
</feature>
<dbReference type="EMBL" id="CP121472">
    <property type="protein sequence ID" value="WPL19651.1"/>
    <property type="molecule type" value="Genomic_DNA"/>
</dbReference>
<keyword evidence="6" id="KW-0864">Zinc transport</keyword>
<dbReference type="Proteomes" id="UP001432180">
    <property type="component" value="Chromosome"/>
</dbReference>
<keyword evidence="4" id="KW-0410">Iron transport</keyword>
<protein>
    <submittedName>
        <fullName evidence="13">Cation efflux system protein</fullName>
    </submittedName>
</protein>
<dbReference type="SUPFAM" id="SSF161111">
    <property type="entry name" value="Cation efflux protein transmembrane domain-like"/>
    <property type="match status" value="1"/>
</dbReference>
<dbReference type="InterPro" id="IPR058533">
    <property type="entry name" value="Cation_efflux_TM"/>
</dbReference>
<keyword evidence="6" id="KW-0862">Zinc</keyword>
<evidence type="ECO:0000256" key="7">
    <source>
        <dbReference type="ARBA" id="ARBA00022989"/>
    </source>
</evidence>
<feature type="domain" description="Cation efflux protein transmembrane" evidence="11">
    <location>
        <begin position="45"/>
        <end position="238"/>
    </location>
</feature>
<keyword evidence="14" id="KW-1185">Reference proteome</keyword>
<feature type="domain" description="Cation efflux protein cytoplasmic" evidence="12">
    <location>
        <begin position="244"/>
        <end position="320"/>
    </location>
</feature>
<dbReference type="InterPro" id="IPR027469">
    <property type="entry name" value="Cation_efflux_TMD_sf"/>
</dbReference>
<proteinExistence type="inferred from homology"/>
<dbReference type="SUPFAM" id="SSF160240">
    <property type="entry name" value="Cation efflux protein cytoplasmic domain-like"/>
    <property type="match status" value="1"/>
</dbReference>
<evidence type="ECO:0000256" key="2">
    <source>
        <dbReference type="ARBA" id="ARBA00010212"/>
    </source>
</evidence>
<keyword evidence="3" id="KW-0813">Transport</keyword>
<dbReference type="PANTHER" id="PTHR43840">
    <property type="entry name" value="MITOCHONDRIAL METAL TRANSPORTER 1-RELATED"/>
    <property type="match status" value="1"/>
</dbReference>
<accession>A0ABZ0SJI1</accession>
<dbReference type="Gene3D" id="1.20.1510.10">
    <property type="entry name" value="Cation efflux protein transmembrane domain"/>
    <property type="match status" value="1"/>
</dbReference>
<keyword evidence="5 10" id="KW-0812">Transmembrane</keyword>
<dbReference type="InterPro" id="IPR036837">
    <property type="entry name" value="Cation_efflux_CTD_sf"/>
</dbReference>
<dbReference type="InterPro" id="IPR027470">
    <property type="entry name" value="Cation_efflux_CTD"/>
</dbReference>
<evidence type="ECO:0000256" key="5">
    <source>
        <dbReference type="ARBA" id="ARBA00022692"/>
    </source>
</evidence>
<organism evidence="13 14">
    <name type="scientific">Thiorhodovibrio winogradskyi</name>
    <dbReference type="NCBI Taxonomy" id="77007"/>
    <lineage>
        <taxon>Bacteria</taxon>
        <taxon>Pseudomonadati</taxon>
        <taxon>Pseudomonadota</taxon>
        <taxon>Gammaproteobacteria</taxon>
        <taxon>Chromatiales</taxon>
        <taxon>Chromatiaceae</taxon>
        <taxon>Thiorhodovibrio</taxon>
    </lineage>
</organism>
<dbReference type="Gene3D" id="3.30.70.1350">
    <property type="entry name" value="Cation efflux protein, cytoplasmic domain"/>
    <property type="match status" value="1"/>
</dbReference>
<comment type="subcellular location">
    <subcellularLocation>
        <location evidence="1">Membrane</location>
        <topology evidence="1">Multi-pass membrane protein</topology>
    </subcellularLocation>
</comment>
<keyword evidence="4" id="KW-0408">Iron</keyword>
<evidence type="ECO:0000313" key="14">
    <source>
        <dbReference type="Proteomes" id="UP001432180"/>
    </source>
</evidence>
<dbReference type="PANTHER" id="PTHR43840:SF15">
    <property type="entry name" value="MITOCHONDRIAL METAL TRANSPORTER 1-RELATED"/>
    <property type="match status" value="1"/>
</dbReference>
<dbReference type="InterPro" id="IPR050291">
    <property type="entry name" value="CDF_Transporter"/>
</dbReference>
<gene>
    <name evidence="13" type="ORF">Thiowin_04788</name>
</gene>
<dbReference type="NCBIfam" id="TIGR01297">
    <property type="entry name" value="CDF"/>
    <property type="match status" value="1"/>
</dbReference>
<keyword evidence="6" id="KW-0406">Ion transport</keyword>
<keyword evidence="8 10" id="KW-0472">Membrane</keyword>
<evidence type="ECO:0000256" key="1">
    <source>
        <dbReference type="ARBA" id="ARBA00004141"/>
    </source>
</evidence>
<evidence type="ECO:0000256" key="8">
    <source>
        <dbReference type="ARBA" id="ARBA00023136"/>
    </source>
</evidence>
<dbReference type="InterPro" id="IPR002524">
    <property type="entry name" value="Cation_efflux"/>
</dbReference>
<dbReference type="Pfam" id="PF01545">
    <property type="entry name" value="Cation_efflux"/>
    <property type="match status" value="1"/>
</dbReference>
<feature type="transmembrane region" description="Helical" evidence="10">
    <location>
        <begin position="190"/>
        <end position="210"/>
    </location>
</feature>
<evidence type="ECO:0000256" key="9">
    <source>
        <dbReference type="SAM" id="MobiDB-lite"/>
    </source>
</evidence>
<feature type="compositionally biased region" description="Basic residues" evidence="9">
    <location>
        <begin position="1"/>
        <end position="11"/>
    </location>
</feature>
<evidence type="ECO:0000313" key="13">
    <source>
        <dbReference type="EMBL" id="WPL19651.1"/>
    </source>
</evidence>
<evidence type="ECO:0000259" key="12">
    <source>
        <dbReference type="Pfam" id="PF16916"/>
    </source>
</evidence>
<dbReference type="Pfam" id="PF16916">
    <property type="entry name" value="ZT_dimer"/>
    <property type="match status" value="1"/>
</dbReference>
<name>A0ABZ0SJI1_9GAMM</name>
<evidence type="ECO:0000256" key="4">
    <source>
        <dbReference type="ARBA" id="ARBA00022496"/>
    </source>
</evidence>
<feature type="transmembrane region" description="Helical" evidence="10">
    <location>
        <begin position="145"/>
        <end position="169"/>
    </location>
</feature>
<evidence type="ECO:0000256" key="10">
    <source>
        <dbReference type="SAM" id="Phobius"/>
    </source>
</evidence>
<comment type="similarity">
    <text evidence="2">Belongs to the cation diffusion facilitator (CDF) transporter (TC 2.A.4) family. FieF subfamily.</text>
</comment>
<keyword evidence="7 10" id="KW-1133">Transmembrane helix</keyword>
<dbReference type="RefSeq" id="WP_328985400.1">
    <property type="nucleotide sequence ID" value="NZ_CP121472.1"/>
</dbReference>
<feature type="region of interest" description="Disordered" evidence="9">
    <location>
        <begin position="1"/>
        <end position="26"/>
    </location>
</feature>
<evidence type="ECO:0000256" key="3">
    <source>
        <dbReference type="ARBA" id="ARBA00022448"/>
    </source>
</evidence>